<dbReference type="EMBL" id="KB446535">
    <property type="protein sequence ID" value="EME49185.1"/>
    <property type="molecule type" value="Genomic_DNA"/>
</dbReference>
<dbReference type="STRING" id="675120.N1Q3F7"/>
<feature type="compositionally biased region" description="Acidic residues" evidence="1">
    <location>
        <begin position="298"/>
        <end position="310"/>
    </location>
</feature>
<proteinExistence type="predicted"/>
<feature type="compositionally biased region" description="Low complexity" evidence="1">
    <location>
        <begin position="88"/>
        <end position="107"/>
    </location>
</feature>
<feature type="compositionally biased region" description="Basic and acidic residues" evidence="1">
    <location>
        <begin position="322"/>
        <end position="343"/>
    </location>
</feature>
<reference evidence="2 3" key="2">
    <citation type="journal article" date="2012" name="PLoS Pathog.">
        <title>Diverse lifestyles and strategies of plant pathogenesis encoded in the genomes of eighteen Dothideomycetes fungi.</title>
        <authorList>
            <person name="Ohm R.A."/>
            <person name="Feau N."/>
            <person name="Henrissat B."/>
            <person name="Schoch C.L."/>
            <person name="Horwitz B.A."/>
            <person name="Barry K.W."/>
            <person name="Condon B.J."/>
            <person name="Copeland A.C."/>
            <person name="Dhillon B."/>
            <person name="Glaser F."/>
            <person name="Hesse C.N."/>
            <person name="Kosti I."/>
            <person name="LaButti K."/>
            <person name="Lindquist E.A."/>
            <person name="Lucas S."/>
            <person name="Salamov A.A."/>
            <person name="Bradshaw R.E."/>
            <person name="Ciuffetti L."/>
            <person name="Hamelin R.C."/>
            <person name="Kema G.H.J."/>
            <person name="Lawrence C."/>
            <person name="Scott J.A."/>
            <person name="Spatafora J.W."/>
            <person name="Turgeon B.G."/>
            <person name="de Wit P.J.G.M."/>
            <person name="Zhong S."/>
            <person name="Goodwin S.B."/>
            <person name="Grigoriev I.V."/>
        </authorList>
    </citation>
    <scope>NUCLEOTIDE SEQUENCE [LARGE SCALE GENOMIC DNA]</scope>
    <source>
        <strain evidence="3">NZE10 / CBS 128990</strain>
    </source>
</reference>
<dbReference type="HOGENOM" id="CLU_046290_0_0_1"/>
<feature type="region of interest" description="Disordered" evidence="1">
    <location>
        <begin position="265"/>
        <end position="310"/>
    </location>
</feature>
<gene>
    <name evidence="2" type="ORF">DOTSEDRAFT_163312</name>
</gene>
<dbReference type="Proteomes" id="UP000016933">
    <property type="component" value="Unassembled WGS sequence"/>
</dbReference>
<dbReference type="eggNOG" id="ENOG502S9W4">
    <property type="taxonomic scope" value="Eukaryota"/>
</dbReference>
<evidence type="ECO:0000313" key="2">
    <source>
        <dbReference type="EMBL" id="EME49185.1"/>
    </source>
</evidence>
<feature type="compositionally biased region" description="Acidic residues" evidence="1">
    <location>
        <begin position="34"/>
        <end position="44"/>
    </location>
</feature>
<reference evidence="3" key="1">
    <citation type="journal article" date="2012" name="PLoS Genet.">
        <title>The genomes of the fungal plant pathogens Cladosporium fulvum and Dothistroma septosporum reveal adaptation to different hosts and lifestyles but also signatures of common ancestry.</title>
        <authorList>
            <person name="de Wit P.J.G.M."/>
            <person name="van der Burgt A."/>
            <person name="Oekmen B."/>
            <person name="Stergiopoulos I."/>
            <person name="Abd-Elsalam K.A."/>
            <person name="Aerts A.L."/>
            <person name="Bahkali A.H."/>
            <person name="Beenen H.G."/>
            <person name="Chettri P."/>
            <person name="Cox M.P."/>
            <person name="Datema E."/>
            <person name="de Vries R.P."/>
            <person name="Dhillon B."/>
            <person name="Ganley A.R."/>
            <person name="Griffiths S.A."/>
            <person name="Guo Y."/>
            <person name="Hamelin R.C."/>
            <person name="Henrissat B."/>
            <person name="Kabir M.S."/>
            <person name="Jashni M.K."/>
            <person name="Kema G."/>
            <person name="Klaubauf S."/>
            <person name="Lapidus A."/>
            <person name="Levasseur A."/>
            <person name="Lindquist E."/>
            <person name="Mehrabi R."/>
            <person name="Ohm R.A."/>
            <person name="Owen T.J."/>
            <person name="Salamov A."/>
            <person name="Schwelm A."/>
            <person name="Schijlen E."/>
            <person name="Sun H."/>
            <person name="van den Burg H.A."/>
            <person name="van Ham R.C.H.J."/>
            <person name="Zhang S."/>
            <person name="Goodwin S.B."/>
            <person name="Grigoriev I.V."/>
            <person name="Collemare J."/>
            <person name="Bradshaw R.E."/>
        </authorList>
    </citation>
    <scope>NUCLEOTIDE SEQUENCE [LARGE SCALE GENOMIC DNA]</scope>
    <source>
        <strain evidence="3">NZE10 / CBS 128990</strain>
    </source>
</reference>
<dbReference type="OrthoDB" id="5400063at2759"/>
<feature type="region of interest" description="Disordered" evidence="1">
    <location>
        <begin position="28"/>
        <end position="176"/>
    </location>
</feature>
<name>N1Q3F7_DOTSN</name>
<evidence type="ECO:0000256" key="1">
    <source>
        <dbReference type="SAM" id="MobiDB-lite"/>
    </source>
</evidence>
<sequence>MACSNNPRNVSLAFTVNNISHVFGSVAGRGQDQQEAEPLIEAEEDTRPRPLLLPPLKQRPEATRSSTDPSPAALQGYTSRPTSGQRNRSPYSRSHLRSRSSGAALSAPVMTRAHSSSSIHNPSSRTFELSAPPALSLAPGSPMKAPARQRSPLRQQEDFSTYNPPPRSPSWFETPSGNAIQSIQEDTELDITPRQQAPPPAPMLASFSRSSSLRRRPASPLHSLTTATPPSSFPAAIIEQGPAVNAAIGSNSPSLIPQRYNETHPSLHHYASSSSFSSIPSTPTSQRSRSPSISSLDTIEDTPDLESEAVELERIERLKLAAERQERAERGEDVDDEPRRRSSLDMPRGFGFGRGSSRERKRWSVCGGERRGDLDLETIYED</sequence>
<dbReference type="AlphaFoldDB" id="N1Q3F7"/>
<organism evidence="2 3">
    <name type="scientific">Dothistroma septosporum (strain NZE10 / CBS 128990)</name>
    <name type="common">Red band needle blight fungus</name>
    <name type="synonym">Mycosphaerella pini</name>
    <dbReference type="NCBI Taxonomy" id="675120"/>
    <lineage>
        <taxon>Eukaryota</taxon>
        <taxon>Fungi</taxon>
        <taxon>Dikarya</taxon>
        <taxon>Ascomycota</taxon>
        <taxon>Pezizomycotina</taxon>
        <taxon>Dothideomycetes</taxon>
        <taxon>Dothideomycetidae</taxon>
        <taxon>Mycosphaerellales</taxon>
        <taxon>Mycosphaerellaceae</taxon>
        <taxon>Dothistroma</taxon>
    </lineage>
</organism>
<feature type="region of interest" description="Disordered" evidence="1">
    <location>
        <begin position="322"/>
        <end position="367"/>
    </location>
</feature>
<feature type="compositionally biased region" description="Low complexity" evidence="1">
    <location>
        <begin position="272"/>
        <end position="295"/>
    </location>
</feature>
<feature type="compositionally biased region" description="Polar residues" evidence="1">
    <location>
        <begin position="76"/>
        <end position="87"/>
    </location>
</feature>
<feature type="region of interest" description="Disordered" evidence="1">
    <location>
        <begin position="192"/>
        <end position="232"/>
    </location>
</feature>
<accession>N1Q3F7</accession>
<keyword evidence="3" id="KW-1185">Reference proteome</keyword>
<evidence type="ECO:0008006" key="4">
    <source>
        <dbReference type="Google" id="ProtNLM"/>
    </source>
</evidence>
<feature type="compositionally biased region" description="Low complexity" evidence="1">
    <location>
        <begin position="115"/>
        <end position="142"/>
    </location>
</feature>
<evidence type="ECO:0000313" key="3">
    <source>
        <dbReference type="Proteomes" id="UP000016933"/>
    </source>
</evidence>
<dbReference type="OMA" id="KYNESYP"/>
<feature type="compositionally biased region" description="Polar residues" evidence="1">
    <location>
        <begin position="152"/>
        <end position="162"/>
    </location>
</feature>
<protein>
    <recommendedName>
        <fullName evidence="4">Basic proline-rich protein</fullName>
    </recommendedName>
</protein>